<evidence type="ECO:0000313" key="2">
    <source>
        <dbReference type="Proteomes" id="UP000712281"/>
    </source>
</evidence>
<accession>A0A8S9JMV6</accession>
<organism evidence="1 2">
    <name type="scientific">Brassica cretica</name>
    <name type="common">Mustard</name>
    <dbReference type="NCBI Taxonomy" id="69181"/>
    <lineage>
        <taxon>Eukaryota</taxon>
        <taxon>Viridiplantae</taxon>
        <taxon>Streptophyta</taxon>
        <taxon>Embryophyta</taxon>
        <taxon>Tracheophyta</taxon>
        <taxon>Spermatophyta</taxon>
        <taxon>Magnoliopsida</taxon>
        <taxon>eudicotyledons</taxon>
        <taxon>Gunneridae</taxon>
        <taxon>Pentapetalae</taxon>
        <taxon>rosids</taxon>
        <taxon>malvids</taxon>
        <taxon>Brassicales</taxon>
        <taxon>Brassicaceae</taxon>
        <taxon>Brassiceae</taxon>
        <taxon>Brassica</taxon>
    </lineage>
</organism>
<reference evidence="1" key="1">
    <citation type="submission" date="2019-12" db="EMBL/GenBank/DDBJ databases">
        <title>Genome sequencing and annotation of Brassica cretica.</title>
        <authorList>
            <person name="Studholme D.J."/>
            <person name="Sarris P.F."/>
        </authorList>
    </citation>
    <scope>NUCLEOTIDE SEQUENCE</scope>
    <source>
        <strain evidence="1">PFS-001/15</strain>
        <tissue evidence="1">Leaf</tissue>
    </source>
</reference>
<comment type="caution">
    <text evidence="1">The sequence shown here is derived from an EMBL/GenBank/DDBJ whole genome shotgun (WGS) entry which is preliminary data.</text>
</comment>
<dbReference type="EMBL" id="QGKW02001660">
    <property type="protein sequence ID" value="KAF2583384.1"/>
    <property type="molecule type" value="Genomic_DNA"/>
</dbReference>
<proteinExistence type="predicted"/>
<dbReference type="AlphaFoldDB" id="A0A8S9JMV6"/>
<evidence type="ECO:0000313" key="1">
    <source>
        <dbReference type="EMBL" id="KAF2583384.1"/>
    </source>
</evidence>
<gene>
    <name evidence="1" type="ORF">F2Q68_00006740</name>
</gene>
<dbReference type="Proteomes" id="UP000712281">
    <property type="component" value="Unassembled WGS sequence"/>
</dbReference>
<protein>
    <submittedName>
        <fullName evidence="1">Uncharacterized protein</fullName>
    </submittedName>
</protein>
<sequence>MQVVSSLEVPLRWRDGPAANGGLAHTLLLFEQRHLDTLAQMAVRASTTTRWKSPSGRHVWHWWEWQECGLGLMRLRSSRSLDRVASRHGRWDTEEAWVRAELNAENLWGSGHVPHTQIFEQVLEF</sequence>
<name>A0A8S9JMV6_BRACR</name>